<name>A0A1D1VZQ4_RAMVA</name>
<reference evidence="1 2" key="1">
    <citation type="journal article" date="2016" name="Nat. Commun.">
        <title>Extremotolerant tardigrade genome and improved radiotolerance of human cultured cells by tardigrade-unique protein.</title>
        <authorList>
            <person name="Hashimoto T."/>
            <person name="Horikawa D.D."/>
            <person name="Saito Y."/>
            <person name="Kuwahara H."/>
            <person name="Kozuka-Hata H."/>
            <person name="Shin-I T."/>
            <person name="Minakuchi Y."/>
            <person name="Ohishi K."/>
            <person name="Motoyama A."/>
            <person name="Aizu T."/>
            <person name="Enomoto A."/>
            <person name="Kondo K."/>
            <person name="Tanaka S."/>
            <person name="Hara Y."/>
            <person name="Koshikawa S."/>
            <person name="Sagara H."/>
            <person name="Miura T."/>
            <person name="Yokobori S."/>
            <person name="Miyagawa K."/>
            <person name="Suzuki Y."/>
            <person name="Kubo T."/>
            <person name="Oyama M."/>
            <person name="Kohara Y."/>
            <person name="Fujiyama A."/>
            <person name="Arakawa K."/>
            <person name="Katayama T."/>
            <person name="Toyoda A."/>
            <person name="Kunieda T."/>
        </authorList>
    </citation>
    <scope>NUCLEOTIDE SEQUENCE [LARGE SCALE GENOMIC DNA]</scope>
    <source>
        <strain evidence="1 2">YOKOZUNA-1</strain>
    </source>
</reference>
<accession>A0A1D1VZQ4</accession>
<protein>
    <submittedName>
        <fullName evidence="1">Uncharacterized protein</fullName>
    </submittedName>
</protein>
<gene>
    <name evidence="1" type="primary">RvY_16563-1</name>
    <name evidence="1" type="synonym">RvY_16563.1</name>
    <name evidence="1" type="ORF">RvY_16563</name>
</gene>
<comment type="caution">
    <text evidence="1">The sequence shown here is derived from an EMBL/GenBank/DDBJ whole genome shotgun (WGS) entry which is preliminary data.</text>
</comment>
<proteinExistence type="predicted"/>
<dbReference type="AlphaFoldDB" id="A0A1D1VZQ4"/>
<organism evidence="1 2">
    <name type="scientific">Ramazzottius varieornatus</name>
    <name type="common">Water bear</name>
    <name type="synonym">Tardigrade</name>
    <dbReference type="NCBI Taxonomy" id="947166"/>
    <lineage>
        <taxon>Eukaryota</taxon>
        <taxon>Metazoa</taxon>
        <taxon>Ecdysozoa</taxon>
        <taxon>Tardigrada</taxon>
        <taxon>Eutardigrada</taxon>
        <taxon>Parachela</taxon>
        <taxon>Hypsibioidea</taxon>
        <taxon>Ramazzottiidae</taxon>
        <taxon>Ramazzottius</taxon>
    </lineage>
</organism>
<evidence type="ECO:0000313" key="2">
    <source>
        <dbReference type="Proteomes" id="UP000186922"/>
    </source>
</evidence>
<evidence type="ECO:0000313" key="1">
    <source>
        <dbReference type="EMBL" id="GAV06601.1"/>
    </source>
</evidence>
<dbReference type="EMBL" id="BDGG01000013">
    <property type="protein sequence ID" value="GAV06601.1"/>
    <property type="molecule type" value="Genomic_DNA"/>
</dbReference>
<sequence length="105" mass="12460">MRICRHQVDIRKNTGGFVVCRYSPFIAIDFVRSARFPGSSRLHSRFSYHGTPARSVRPSGGFRLIRQLPSGRRECATREARYPQRWNQRWSDRSPHRRYFTWGFG</sequence>
<dbReference type="Proteomes" id="UP000186922">
    <property type="component" value="Unassembled WGS sequence"/>
</dbReference>
<keyword evidence="2" id="KW-1185">Reference proteome</keyword>